<dbReference type="GO" id="GO:0015833">
    <property type="term" value="P:peptide transport"/>
    <property type="evidence" value="ECO:0007669"/>
    <property type="project" value="TreeGrafter"/>
</dbReference>
<dbReference type="Proteomes" id="UP000289708">
    <property type="component" value="Unassembled WGS sequence"/>
</dbReference>
<keyword evidence="3" id="KW-0813">Transport</keyword>
<dbReference type="EMBL" id="RYFI01000013">
    <property type="protein sequence ID" value="RXF72655.1"/>
    <property type="molecule type" value="Genomic_DNA"/>
</dbReference>
<dbReference type="GO" id="GO:0030288">
    <property type="term" value="C:outer membrane-bounded periplasmic space"/>
    <property type="evidence" value="ECO:0007669"/>
    <property type="project" value="UniProtKB-ARBA"/>
</dbReference>
<organism evidence="6 7">
    <name type="scientific">Hansschlegelia zhihuaiae</name>
    <dbReference type="NCBI Taxonomy" id="405005"/>
    <lineage>
        <taxon>Bacteria</taxon>
        <taxon>Pseudomonadati</taxon>
        <taxon>Pseudomonadota</taxon>
        <taxon>Alphaproteobacteria</taxon>
        <taxon>Hyphomicrobiales</taxon>
        <taxon>Methylopilaceae</taxon>
        <taxon>Hansschlegelia</taxon>
    </lineage>
</organism>
<dbReference type="Gene3D" id="3.10.105.10">
    <property type="entry name" value="Dipeptide-binding Protein, Domain 3"/>
    <property type="match status" value="1"/>
</dbReference>
<dbReference type="InterPro" id="IPR000914">
    <property type="entry name" value="SBP_5_dom"/>
</dbReference>
<dbReference type="GO" id="GO:1904680">
    <property type="term" value="F:peptide transmembrane transporter activity"/>
    <property type="evidence" value="ECO:0007669"/>
    <property type="project" value="TreeGrafter"/>
</dbReference>
<evidence type="ECO:0000313" key="6">
    <source>
        <dbReference type="EMBL" id="RXF72655.1"/>
    </source>
</evidence>
<comment type="similarity">
    <text evidence="2">Belongs to the bacterial solute-binding protein 5 family.</text>
</comment>
<dbReference type="GO" id="GO:0043190">
    <property type="term" value="C:ATP-binding cassette (ABC) transporter complex"/>
    <property type="evidence" value="ECO:0007669"/>
    <property type="project" value="InterPro"/>
</dbReference>
<keyword evidence="7" id="KW-1185">Reference proteome</keyword>
<evidence type="ECO:0000256" key="2">
    <source>
        <dbReference type="ARBA" id="ARBA00005695"/>
    </source>
</evidence>
<evidence type="ECO:0000313" key="7">
    <source>
        <dbReference type="Proteomes" id="UP000289708"/>
    </source>
</evidence>
<dbReference type="CDD" id="cd08512">
    <property type="entry name" value="PBP2_NikA_DppA_OppA_like_7"/>
    <property type="match status" value="1"/>
</dbReference>
<proteinExistence type="inferred from homology"/>
<dbReference type="PIRSF" id="PIRSF002741">
    <property type="entry name" value="MppA"/>
    <property type="match status" value="1"/>
</dbReference>
<dbReference type="RefSeq" id="WP_128778081.1">
    <property type="nucleotide sequence ID" value="NZ_RYFI01000013.1"/>
</dbReference>
<evidence type="ECO:0000256" key="1">
    <source>
        <dbReference type="ARBA" id="ARBA00004418"/>
    </source>
</evidence>
<evidence type="ECO:0000256" key="3">
    <source>
        <dbReference type="ARBA" id="ARBA00022448"/>
    </source>
</evidence>
<dbReference type="AlphaFoldDB" id="A0A4Q0MH01"/>
<keyword evidence="4" id="KW-0732">Signal</keyword>
<gene>
    <name evidence="6" type="ORF">EK403_13895</name>
</gene>
<dbReference type="PANTHER" id="PTHR30290:SF10">
    <property type="entry name" value="PERIPLASMIC OLIGOPEPTIDE-BINDING PROTEIN-RELATED"/>
    <property type="match status" value="1"/>
</dbReference>
<dbReference type="PROSITE" id="PS51318">
    <property type="entry name" value="TAT"/>
    <property type="match status" value="1"/>
</dbReference>
<accession>A0A4Q0MH01</accession>
<dbReference type="Pfam" id="PF00496">
    <property type="entry name" value="SBP_bac_5"/>
    <property type="match status" value="1"/>
</dbReference>
<dbReference type="FunFam" id="3.90.76.10:FF:000007">
    <property type="entry name" value="Dipeptide ABC transporter periplasmic dipeptide-binding protein"/>
    <property type="match status" value="1"/>
</dbReference>
<dbReference type="PANTHER" id="PTHR30290">
    <property type="entry name" value="PERIPLASMIC BINDING COMPONENT OF ABC TRANSPORTER"/>
    <property type="match status" value="1"/>
</dbReference>
<evidence type="ECO:0000259" key="5">
    <source>
        <dbReference type="Pfam" id="PF00496"/>
    </source>
</evidence>
<protein>
    <submittedName>
        <fullName evidence="6">ABC transporter substrate-binding protein</fullName>
    </submittedName>
</protein>
<dbReference type="Gene3D" id="3.40.190.10">
    <property type="entry name" value="Periplasmic binding protein-like II"/>
    <property type="match status" value="1"/>
</dbReference>
<evidence type="ECO:0000256" key="4">
    <source>
        <dbReference type="ARBA" id="ARBA00022729"/>
    </source>
</evidence>
<dbReference type="SUPFAM" id="SSF53850">
    <property type="entry name" value="Periplasmic binding protein-like II"/>
    <property type="match status" value="1"/>
</dbReference>
<comment type="caution">
    <text evidence="6">The sequence shown here is derived from an EMBL/GenBank/DDBJ whole genome shotgun (WGS) entry which is preliminary data.</text>
</comment>
<dbReference type="Gene3D" id="3.90.76.10">
    <property type="entry name" value="Dipeptide-binding Protein, Domain 1"/>
    <property type="match status" value="1"/>
</dbReference>
<dbReference type="OrthoDB" id="9803988at2"/>
<reference evidence="6 7" key="1">
    <citation type="submission" date="2018-12" db="EMBL/GenBank/DDBJ databases">
        <title>bacterium Hansschlegelia zhihuaiae S113.</title>
        <authorList>
            <person name="He J."/>
        </authorList>
    </citation>
    <scope>NUCLEOTIDE SEQUENCE [LARGE SCALE GENOMIC DNA]</scope>
    <source>
        <strain evidence="6 7">S 113</strain>
    </source>
</reference>
<sequence>MDRRAFLASASSAAAAGLLGSGLPWARAFAQGAKQDTLLLISENGPNNLDIHGVGANRPGYEAAWNCYDRLVTYGIKTLPDGSRSYDKDVIAPELAESWQADDKGITFKLRKDAKFHDGTPVTAADVKWSFDRAVTVGGFPTTQMAAGSLLKPEQFSAVDDHTFRVEFVRPDALTLPDIAVIVPAVFNSALVKKNATEKDPWGLDYTKNNVAGGGAFKVAKWTPGAEVVYARYDDWKSGPLPDLKRVIWRTIPSAGNRRALVERGDADVSFDLPAKDFSEMKKAGKVAVASTPISNGMWSIEMNVTKPPFDNVKVRQAIAYAIPYQKIMDAVLFGEAKPLFGAASNKPDDLSWPRPAAYTTDIAKAKALLAEAGLAEGFETRLSFDLGQGVVGEPVAVLIQESLAQIGIKAAIEKVPGANWRGEMAKKSMPFMINFFSGWLDYPEYFFFWAYHGQNAVFNTMAYKNPALDKEVDAARAAAASGDKATYEASVKKMIEIAYDDAPRIPLFQPYLNVAMQKSIGGYAYWFHRQLDYRSLVKTVA</sequence>
<feature type="domain" description="Solute-binding protein family 5" evidence="5">
    <location>
        <begin position="91"/>
        <end position="457"/>
    </location>
</feature>
<name>A0A4Q0MH01_9HYPH</name>
<comment type="subcellular location">
    <subcellularLocation>
        <location evidence="1">Periplasm</location>
    </subcellularLocation>
</comment>
<dbReference type="InterPro" id="IPR030678">
    <property type="entry name" value="Peptide/Ni-bd"/>
</dbReference>
<dbReference type="InterPro" id="IPR006311">
    <property type="entry name" value="TAT_signal"/>
</dbReference>
<dbReference type="InterPro" id="IPR039424">
    <property type="entry name" value="SBP_5"/>
</dbReference>